<evidence type="ECO:0000256" key="11">
    <source>
        <dbReference type="SAM" id="MobiDB-lite"/>
    </source>
</evidence>
<dbReference type="RefSeq" id="WP_147705346.1">
    <property type="nucleotide sequence ID" value="NZ_VDUY01000006.1"/>
</dbReference>
<keyword evidence="4" id="KW-0479">Metal-binding</keyword>
<dbReference type="Pfam" id="PF01926">
    <property type="entry name" value="MMR_HSR1"/>
    <property type="match status" value="1"/>
</dbReference>
<evidence type="ECO:0000256" key="2">
    <source>
        <dbReference type="ARBA" id="ARBA00009638"/>
    </source>
</evidence>
<keyword evidence="6" id="KW-0460">Magnesium</keyword>
<feature type="compositionally biased region" description="Low complexity" evidence="11">
    <location>
        <begin position="214"/>
        <end position="231"/>
    </location>
</feature>
<keyword evidence="9 10" id="KW-0131">Cell cycle</keyword>
<evidence type="ECO:0000313" key="14">
    <source>
        <dbReference type="Proteomes" id="UP000321548"/>
    </source>
</evidence>
<evidence type="ECO:0000256" key="1">
    <source>
        <dbReference type="ARBA" id="ARBA00001946"/>
    </source>
</evidence>
<sequence>MASLLPTARFATTVAKLAQLPRDGLPEVAFVGRSNAGKSSAINALCQRRRLAFASKTPGRTQALNCFALGPEKLDRPLALIVDTPGYGFAAAPLEVKREWDQLAGRYLQVRDALCAVVLVMDVRRGVTELDRALLRWIRPDVPVLVILTKSDKLGRAQQRQALDTVEAALREARLPNPVSLLAFSSTTGLGLEQARGWLEAVLGEAIEARGHADGQQGEDTQQGTQRNPTP</sequence>
<evidence type="ECO:0000256" key="4">
    <source>
        <dbReference type="ARBA" id="ARBA00022723"/>
    </source>
</evidence>
<feature type="domain" description="EngB-type G" evidence="12">
    <location>
        <begin position="24"/>
        <end position="205"/>
    </location>
</feature>
<feature type="region of interest" description="Disordered" evidence="11">
    <location>
        <begin position="211"/>
        <end position="231"/>
    </location>
</feature>
<accession>A0A5C8NTK0</accession>
<comment type="caution">
    <text evidence="13">The sequence shown here is derived from an EMBL/GenBank/DDBJ whole genome shotgun (WGS) entry which is preliminary data.</text>
</comment>
<evidence type="ECO:0000259" key="12">
    <source>
        <dbReference type="PROSITE" id="PS51706"/>
    </source>
</evidence>
<keyword evidence="3 10" id="KW-0132">Cell division</keyword>
<gene>
    <name evidence="10" type="primary">engB</name>
    <name evidence="13" type="ORF">FHP08_15235</name>
</gene>
<evidence type="ECO:0000313" key="13">
    <source>
        <dbReference type="EMBL" id="TXL64286.1"/>
    </source>
</evidence>
<dbReference type="SUPFAM" id="SSF52540">
    <property type="entry name" value="P-loop containing nucleoside triphosphate hydrolases"/>
    <property type="match status" value="1"/>
</dbReference>
<organism evidence="13 14">
    <name type="scientific">Zeimonas arvi</name>
    <dbReference type="NCBI Taxonomy" id="2498847"/>
    <lineage>
        <taxon>Bacteria</taxon>
        <taxon>Pseudomonadati</taxon>
        <taxon>Pseudomonadota</taxon>
        <taxon>Betaproteobacteria</taxon>
        <taxon>Burkholderiales</taxon>
        <taxon>Burkholderiaceae</taxon>
        <taxon>Zeimonas</taxon>
    </lineage>
</organism>
<dbReference type="InterPro" id="IPR027417">
    <property type="entry name" value="P-loop_NTPase"/>
</dbReference>
<dbReference type="EMBL" id="VDUY01000006">
    <property type="protein sequence ID" value="TXL64286.1"/>
    <property type="molecule type" value="Genomic_DNA"/>
</dbReference>
<dbReference type="HAMAP" id="MF_00321">
    <property type="entry name" value="GTPase_EngB"/>
    <property type="match status" value="1"/>
</dbReference>
<reference evidence="13 14" key="1">
    <citation type="submission" date="2019-06" db="EMBL/GenBank/DDBJ databases">
        <title>Quisquiliibacterium sp. nov., isolated from a maize field.</title>
        <authorList>
            <person name="Lin S.-Y."/>
            <person name="Tsai C.-F."/>
            <person name="Young C.-C."/>
        </authorList>
    </citation>
    <scope>NUCLEOTIDE SEQUENCE [LARGE SCALE GENOMIC DNA]</scope>
    <source>
        <strain evidence="13 14">CC-CFT501</strain>
    </source>
</reference>
<evidence type="ECO:0000256" key="10">
    <source>
        <dbReference type="HAMAP-Rule" id="MF_00321"/>
    </source>
</evidence>
<dbReference type="InterPro" id="IPR006073">
    <property type="entry name" value="GTP-bd"/>
</dbReference>
<protein>
    <recommendedName>
        <fullName evidence="10">Probable GTP-binding protein EngB</fullName>
    </recommendedName>
</protein>
<keyword evidence="7 10" id="KW-0342">GTP-binding</keyword>
<dbReference type="Gene3D" id="3.40.50.300">
    <property type="entry name" value="P-loop containing nucleotide triphosphate hydrolases"/>
    <property type="match status" value="1"/>
</dbReference>
<dbReference type="CDD" id="cd01876">
    <property type="entry name" value="YihA_EngB"/>
    <property type="match status" value="1"/>
</dbReference>
<evidence type="ECO:0000256" key="5">
    <source>
        <dbReference type="ARBA" id="ARBA00022741"/>
    </source>
</evidence>
<dbReference type="InterPro" id="IPR019987">
    <property type="entry name" value="GTP-bd_ribosome_bio_YsxC"/>
</dbReference>
<dbReference type="AlphaFoldDB" id="A0A5C8NTK0"/>
<dbReference type="GO" id="GO:0005525">
    <property type="term" value="F:GTP binding"/>
    <property type="evidence" value="ECO:0007669"/>
    <property type="project" value="UniProtKB-UniRule"/>
</dbReference>
<evidence type="ECO:0000256" key="7">
    <source>
        <dbReference type="ARBA" id="ARBA00023134"/>
    </source>
</evidence>
<keyword evidence="14" id="KW-1185">Reference proteome</keyword>
<dbReference type="GO" id="GO:0000917">
    <property type="term" value="P:division septum assembly"/>
    <property type="evidence" value="ECO:0007669"/>
    <property type="project" value="UniProtKB-KW"/>
</dbReference>
<evidence type="ECO:0000256" key="9">
    <source>
        <dbReference type="ARBA" id="ARBA00023306"/>
    </source>
</evidence>
<dbReference type="Proteomes" id="UP000321548">
    <property type="component" value="Unassembled WGS sequence"/>
</dbReference>
<evidence type="ECO:0000256" key="8">
    <source>
        <dbReference type="ARBA" id="ARBA00023210"/>
    </source>
</evidence>
<comment type="function">
    <text evidence="10">Necessary for normal cell division and for the maintenance of normal septation.</text>
</comment>
<dbReference type="OrthoDB" id="9804921at2"/>
<dbReference type="PANTHER" id="PTHR11649:SF13">
    <property type="entry name" value="ENGB-TYPE G DOMAIN-CONTAINING PROTEIN"/>
    <property type="match status" value="1"/>
</dbReference>
<comment type="cofactor">
    <cofactor evidence="1">
        <name>Mg(2+)</name>
        <dbReference type="ChEBI" id="CHEBI:18420"/>
    </cofactor>
</comment>
<dbReference type="PANTHER" id="PTHR11649">
    <property type="entry name" value="MSS1/TRME-RELATED GTP-BINDING PROTEIN"/>
    <property type="match status" value="1"/>
</dbReference>
<evidence type="ECO:0000256" key="6">
    <source>
        <dbReference type="ARBA" id="ARBA00022842"/>
    </source>
</evidence>
<keyword evidence="5 10" id="KW-0547">Nucleotide-binding</keyword>
<keyword evidence="8 10" id="KW-0717">Septation</keyword>
<dbReference type="GO" id="GO:0046872">
    <property type="term" value="F:metal ion binding"/>
    <property type="evidence" value="ECO:0007669"/>
    <property type="project" value="UniProtKB-KW"/>
</dbReference>
<comment type="similarity">
    <text evidence="2 10">Belongs to the TRAFAC class TrmE-Era-EngA-EngB-Septin-like GTPase superfamily. EngB GTPase family.</text>
</comment>
<dbReference type="InterPro" id="IPR030393">
    <property type="entry name" value="G_ENGB_dom"/>
</dbReference>
<dbReference type="NCBIfam" id="TIGR03598">
    <property type="entry name" value="GTPase_YsxC"/>
    <property type="match status" value="1"/>
</dbReference>
<evidence type="ECO:0000256" key="3">
    <source>
        <dbReference type="ARBA" id="ARBA00022618"/>
    </source>
</evidence>
<name>A0A5C8NTK0_9BURK</name>
<dbReference type="GO" id="GO:0005829">
    <property type="term" value="C:cytosol"/>
    <property type="evidence" value="ECO:0007669"/>
    <property type="project" value="TreeGrafter"/>
</dbReference>
<proteinExistence type="inferred from homology"/>
<dbReference type="PROSITE" id="PS51706">
    <property type="entry name" value="G_ENGB"/>
    <property type="match status" value="1"/>
</dbReference>